<comment type="caution">
    <text evidence="8">The sequence shown here is derived from an EMBL/GenBank/DDBJ whole genome shotgun (WGS) entry which is preliminary data.</text>
</comment>
<dbReference type="PANTHER" id="PTHR42812:SF12">
    <property type="entry name" value="BETA-XYLOSIDASE-RELATED"/>
    <property type="match status" value="1"/>
</dbReference>
<feature type="chain" id="PRO_5020711270" evidence="6">
    <location>
        <begin position="23"/>
        <end position="540"/>
    </location>
</feature>
<dbReference type="SUPFAM" id="SSF49899">
    <property type="entry name" value="Concanavalin A-like lectins/glucanases"/>
    <property type="match status" value="1"/>
</dbReference>
<accession>A0A4Q7MBQ5</accession>
<sequence>MKKFRRALVTFLSLSPFVQTQAQDAIIDHLPATGPASVVQKHMEQAKNPIIFADVPDMCIIRVDDTYYMSSTTMHMSPGVPVMRSKDLVNWTTVSYAYDILDDTESLNLDNGNNSYGRGSWASSLRYHNGIFYVSTFSGTTGKTYIYTTRDIEKGPWKKISFAPSLHDHSLYFAEDGRTFMVYGNGRIMIAELADDLSGIKKGTTPRVLIGNASAPAGNNIGLQAEGSQLFRVNGKFYLFNICWPRGGMRTVTIHRADSLEGPWEGRVALQDQGVAQGGLISTPEGNWYAYLFRDYGAVGRIPYWVPVTWENDWPVLGRGGKVPEQLNLPASKGLNPGIVESDDFKRKKGEPLLPLAWQWNHNPDNKNWSLTIRPGFLRLTTGRTDSSISQARNTLTQRTFGPQSSGATAIDVSKMKDGDCAGLLLLQKKYGWVGVKMENGEKNIVMVSAESGSPVEMQRLPLKGKMIHLRADCNFTNLTDKANFYYSLDGKSWVKIGGTLKMSYSMPHFMGYRFGLFNYATLSAGGYADFDYFRIGNSL</sequence>
<keyword evidence="6" id="KW-0732">Signal</keyword>
<proteinExistence type="inferred from homology"/>
<evidence type="ECO:0000256" key="2">
    <source>
        <dbReference type="ARBA" id="ARBA00022801"/>
    </source>
</evidence>
<evidence type="ECO:0000256" key="5">
    <source>
        <dbReference type="RuleBase" id="RU361187"/>
    </source>
</evidence>
<gene>
    <name evidence="8" type="ORF">EV199_5619</name>
</gene>
<feature type="signal peptide" evidence="6">
    <location>
        <begin position="1"/>
        <end position="22"/>
    </location>
</feature>
<reference evidence="8 9" key="1">
    <citation type="submission" date="2019-02" db="EMBL/GenBank/DDBJ databases">
        <title>Genomic Encyclopedia of Type Strains, Phase IV (KMG-IV): sequencing the most valuable type-strain genomes for metagenomic binning, comparative biology and taxonomic classification.</title>
        <authorList>
            <person name="Goeker M."/>
        </authorList>
    </citation>
    <scope>NUCLEOTIDE SEQUENCE [LARGE SCALE GENOMIC DNA]</scope>
    <source>
        <strain evidence="8 9">DSM 18116</strain>
    </source>
</reference>
<evidence type="ECO:0000256" key="1">
    <source>
        <dbReference type="ARBA" id="ARBA00009865"/>
    </source>
</evidence>
<dbReference type="InterPro" id="IPR041542">
    <property type="entry name" value="GH43_C2"/>
</dbReference>
<evidence type="ECO:0000313" key="9">
    <source>
        <dbReference type="Proteomes" id="UP000293874"/>
    </source>
</evidence>
<evidence type="ECO:0000256" key="3">
    <source>
        <dbReference type="ARBA" id="ARBA00023295"/>
    </source>
</evidence>
<evidence type="ECO:0000259" key="7">
    <source>
        <dbReference type="Pfam" id="PF17851"/>
    </source>
</evidence>
<feature type="domain" description="Beta-xylosidase C-terminal Concanavalin A-like" evidence="7">
    <location>
        <begin position="343"/>
        <end position="536"/>
    </location>
</feature>
<dbReference type="RefSeq" id="WP_225979898.1">
    <property type="nucleotide sequence ID" value="NZ_CP042431.1"/>
</dbReference>
<dbReference type="AlphaFoldDB" id="A0A4Q7MBQ5"/>
<dbReference type="EMBL" id="SGXA01000005">
    <property type="protein sequence ID" value="RZS65446.1"/>
    <property type="molecule type" value="Genomic_DNA"/>
</dbReference>
<dbReference type="GO" id="GO:0005975">
    <property type="term" value="P:carbohydrate metabolic process"/>
    <property type="evidence" value="ECO:0007669"/>
    <property type="project" value="InterPro"/>
</dbReference>
<keyword evidence="3 5" id="KW-0326">Glycosidase</keyword>
<keyword evidence="9" id="KW-1185">Reference proteome</keyword>
<dbReference type="Gene3D" id="2.60.120.200">
    <property type="match status" value="1"/>
</dbReference>
<dbReference type="Pfam" id="PF17851">
    <property type="entry name" value="GH43_C2"/>
    <property type="match status" value="1"/>
</dbReference>
<dbReference type="Gene3D" id="2.115.10.20">
    <property type="entry name" value="Glycosyl hydrolase domain, family 43"/>
    <property type="match status" value="1"/>
</dbReference>
<dbReference type="InterPro" id="IPR051795">
    <property type="entry name" value="Glycosyl_Hydrlase_43"/>
</dbReference>
<evidence type="ECO:0000256" key="6">
    <source>
        <dbReference type="SAM" id="SignalP"/>
    </source>
</evidence>
<dbReference type="Pfam" id="PF04616">
    <property type="entry name" value="Glyco_hydro_43"/>
    <property type="match status" value="1"/>
</dbReference>
<dbReference type="GO" id="GO:0004553">
    <property type="term" value="F:hydrolase activity, hydrolyzing O-glycosyl compounds"/>
    <property type="evidence" value="ECO:0007669"/>
    <property type="project" value="InterPro"/>
</dbReference>
<evidence type="ECO:0000313" key="8">
    <source>
        <dbReference type="EMBL" id="RZS65446.1"/>
    </source>
</evidence>
<organism evidence="8 9">
    <name type="scientific">Pseudobacter ginsenosidimutans</name>
    <dbReference type="NCBI Taxonomy" id="661488"/>
    <lineage>
        <taxon>Bacteria</taxon>
        <taxon>Pseudomonadati</taxon>
        <taxon>Bacteroidota</taxon>
        <taxon>Chitinophagia</taxon>
        <taxon>Chitinophagales</taxon>
        <taxon>Chitinophagaceae</taxon>
        <taxon>Pseudobacter</taxon>
    </lineage>
</organism>
<dbReference type="InterPro" id="IPR006710">
    <property type="entry name" value="Glyco_hydro_43"/>
</dbReference>
<comment type="similarity">
    <text evidence="1 5">Belongs to the glycosyl hydrolase 43 family.</text>
</comment>
<evidence type="ECO:0000256" key="4">
    <source>
        <dbReference type="PIRSR" id="PIRSR606710-2"/>
    </source>
</evidence>
<keyword evidence="2 5" id="KW-0378">Hydrolase</keyword>
<feature type="site" description="Important for catalytic activity, responsible for pKa modulation of the active site Glu and correct orientation of both the proton donor and substrate" evidence="4">
    <location>
        <position position="168"/>
    </location>
</feature>
<dbReference type="Proteomes" id="UP000293874">
    <property type="component" value="Unassembled WGS sequence"/>
</dbReference>
<dbReference type="InterPro" id="IPR023296">
    <property type="entry name" value="Glyco_hydro_beta-prop_sf"/>
</dbReference>
<name>A0A4Q7MBQ5_9BACT</name>
<dbReference type="SUPFAM" id="SSF75005">
    <property type="entry name" value="Arabinanase/levansucrase/invertase"/>
    <property type="match status" value="1"/>
</dbReference>
<dbReference type="InterPro" id="IPR013320">
    <property type="entry name" value="ConA-like_dom_sf"/>
</dbReference>
<dbReference type="CDD" id="cd09001">
    <property type="entry name" value="GH43_FsAxh1-like"/>
    <property type="match status" value="1"/>
</dbReference>
<dbReference type="PANTHER" id="PTHR42812">
    <property type="entry name" value="BETA-XYLOSIDASE"/>
    <property type="match status" value="1"/>
</dbReference>
<protein>
    <submittedName>
        <fullName evidence="8">Beta-xylosidase</fullName>
    </submittedName>
</protein>